<dbReference type="eggNOG" id="ENOG5032ZPY">
    <property type="taxonomic scope" value="Bacteria"/>
</dbReference>
<organism evidence="1 2">
    <name type="scientific">Prochlorothrix hollandica PCC 9006 = CALU 1027</name>
    <dbReference type="NCBI Taxonomy" id="317619"/>
    <lineage>
        <taxon>Bacteria</taxon>
        <taxon>Bacillati</taxon>
        <taxon>Cyanobacteriota</taxon>
        <taxon>Cyanophyceae</taxon>
        <taxon>Prochlorotrichales</taxon>
        <taxon>Prochlorotrichaceae</taxon>
        <taxon>Prochlorothrix</taxon>
    </lineage>
</organism>
<evidence type="ECO:0000313" key="1">
    <source>
        <dbReference type="EMBL" id="KKI99403.1"/>
    </source>
</evidence>
<name>A0A0M2PXL0_PROHO</name>
<dbReference type="STRING" id="317619.GCA_000332315_02428"/>
<dbReference type="AlphaFoldDB" id="A0A0M2PXL0"/>
<protein>
    <submittedName>
        <fullName evidence="1">Uncharacterized protein</fullName>
    </submittedName>
</protein>
<dbReference type="EMBL" id="AJTX02000006">
    <property type="protein sequence ID" value="KKI99403.1"/>
    <property type="molecule type" value="Genomic_DNA"/>
</dbReference>
<sequence>MLSFFAWSLVLGLAWHWALGLRSLWQQSRRLHQIPCSQCRFLVNSPYLKCSVNPAAALSEQAIGCRDYEPSPWG</sequence>
<proteinExistence type="predicted"/>
<comment type="caution">
    <text evidence="1">The sequence shown here is derived from an EMBL/GenBank/DDBJ whole genome shotgun (WGS) entry which is preliminary data.</text>
</comment>
<dbReference type="Proteomes" id="UP000034681">
    <property type="component" value="Unassembled WGS sequence"/>
</dbReference>
<evidence type="ECO:0000313" key="2">
    <source>
        <dbReference type="Proteomes" id="UP000034681"/>
    </source>
</evidence>
<gene>
    <name evidence="1" type="ORF">PROH_16245</name>
</gene>
<accession>A0A0M2PXL0</accession>
<keyword evidence="2" id="KW-1185">Reference proteome</keyword>
<reference evidence="1" key="1">
    <citation type="submission" date="2012-04" db="EMBL/GenBank/DDBJ databases">
        <authorList>
            <person name="Borisov I.G."/>
            <person name="Ivanikova N.V."/>
            <person name="Pinevich A.V."/>
        </authorList>
    </citation>
    <scope>NUCLEOTIDE SEQUENCE</scope>
    <source>
        <strain evidence="1">CALU 1027</strain>
    </source>
</reference>